<dbReference type="GO" id="GO:0006298">
    <property type="term" value="P:mismatch repair"/>
    <property type="evidence" value="ECO:0007669"/>
    <property type="project" value="InterPro"/>
</dbReference>
<dbReference type="GO" id="GO:0030983">
    <property type="term" value="F:mismatched DNA binding"/>
    <property type="evidence" value="ECO:0007669"/>
    <property type="project" value="InterPro"/>
</dbReference>
<name>A0A0F9IMI6_9ZZZZ</name>
<dbReference type="Gene3D" id="3.40.1170.10">
    <property type="entry name" value="DNA repair protein MutS, domain I"/>
    <property type="match status" value="1"/>
</dbReference>
<accession>A0A0F9IMI6</accession>
<comment type="caution">
    <text evidence="2">The sequence shown here is derived from an EMBL/GenBank/DDBJ whole genome shotgun (WGS) entry which is preliminary data.</text>
</comment>
<evidence type="ECO:0000259" key="1">
    <source>
        <dbReference type="Pfam" id="PF01624"/>
    </source>
</evidence>
<dbReference type="InterPro" id="IPR007695">
    <property type="entry name" value="DNA_mismatch_repair_MutS-lik_N"/>
</dbReference>
<dbReference type="SUPFAM" id="SSF55271">
    <property type="entry name" value="DNA repair protein MutS, domain I"/>
    <property type="match status" value="1"/>
</dbReference>
<dbReference type="EMBL" id="LAZR01018785">
    <property type="protein sequence ID" value="KKL95015.1"/>
    <property type="molecule type" value="Genomic_DNA"/>
</dbReference>
<gene>
    <name evidence="2" type="ORF">LCGC14_1858880</name>
</gene>
<evidence type="ECO:0000313" key="2">
    <source>
        <dbReference type="EMBL" id="KKL95015.1"/>
    </source>
</evidence>
<dbReference type="Pfam" id="PF01624">
    <property type="entry name" value="MutS_I"/>
    <property type="match status" value="1"/>
</dbReference>
<proteinExistence type="predicted"/>
<dbReference type="AlphaFoldDB" id="A0A0F9IMI6"/>
<feature type="domain" description="DNA mismatch repair protein MutS-like N-terminal" evidence="1">
    <location>
        <begin position="6"/>
        <end position="82"/>
    </location>
</feature>
<organism evidence="2">
    <name type="scientific">marine sediment metagenome</name>
    <dbReference type="NCBI Taxonomy" id="412755"/>
    <lineage>
        <taxon>unclassified sequences</taxon>
        <taxon>metagenomes</taxon>
        <taxon>ecological metagenomes</taxon>
    </lineage>
</organism>
<dbReference type="GO" id="GO:0005524">
    <property type="term" value="F:ATP binding"/>
    <property type="evidence" value="ECO:0007669"/>
    <property type="project" value="InterPro"/>
</dbReference>
<reference evidence="2" key="1">
    <citation type="journal article" date="2015" name="Nature">
        <title>Complex archaea that bridge the gap between prokaryotes and eukaryotes.</title>
        <authorList>
            <person name="Spang A."/>
            <person name="Saw J.H."/>
            <person name="Jorgensen S.L."/>
            <person name="Zaremba-Niedzwiedzka K."/>
            <person name="Martijn J."/>
            <person name="Lind A.E."/>
            <person name="van Eijk R."/>
            <person name="Schleper C."/>
            <person name="Guy L."/>
            <person name="Ettema T.J."/>
        </authorList>
    </citation>
    <scope>NUCLEOTIDE SEQUENCE</scope>
</reference>
<sequence>MKKDSPLIEQAKRLQNHYCSAILLMHVGDFYEAFYKDAEVVSQICNTALIKRDEVPLTGFPSESFDEYLPKLIKAGYKVAVANI</sequence>
<protein>
    <recommendedName>
        <fullName evidence="1">DNA mismatch repair protein MutS-like N-terminal domain-containing protein</fullName>
    </recommendedName>
</protein>
<dbReference type="InterPro" id="IPR016151">
    <property type="entry name" value="DNA_mismatch_repair_MutS_N"/>
</dbReference>